<gene>
    <name evidence="4" type="ORF">PPL_01058</name>
</gene>
<evidence type="ECO:0000259" key="2">
    <source>
        <dbReference type="PROSITE" id="PS00022"/>
    </source>
</evidence>
<dbReference type="InterPro" id="IPR014756">
    <property type="entry name" value="Ig_E-set"/>
</dbReference>
<keyword evidence="1" id="KW-0472">Membrane</keyword>
<dbReference type="InterPro" id="IPR000742">
    <property type="entry name" value="EGF"/>
</dbReference>
<dbReference type="RefSeq" id="XP_020437933.1">
    <property type="nucleotide sequence ID" value="XM_020572075.1"/>
</dbReference>
<feature type="domain" description="EGF-like" evidence="2 3">
    <location>
        <begin position="367"/>
        <end position="378"/>
    </location>
</feature>
<feature type="transmembrane region" description="Helical" evidence="1">
    <location>
        <begin position="607"/>
        <end position="632"/>
    </location>
</feature>
<dbReference type="PROSITE" id="PS01186">
    <property type="entry name" value="EGF_2"/>
    <property type="match status" value="1"/>
</dbReference>
<dbReference type="SUPFAM" id="SSF52058">
    <property type="entry name" value="L domain-like"/>
    <property type="match status" value="1"/>
</dbReference>
<proteinExistence type="predicted"/>
<dbReference type="InterPro" id="IPR032675">
    <property type="entry name" value="LRR_dom_sf"/>
</dbReference>
<organism evidence="4 5">
    <name type="scientific">Heterostelium pallidum (strain ATCC 26659 / Pp 5 / PN500)</name>
    <name type="common">Cellular slime mold</name>
    <name type="synonym">Polysphondylium pallidum</name>
    <dbReference type="NCBI Taxonomy" id="670386"/>
    <lineage>
        <taxon>Eukaryota</taxon>
        <taxon>Amoebozoa</taxon>
        <taxon>Evosea</taxon>
        <taxon>Eumycetozoa</taxon>
        <taxon>Dictyostelia</taxon>
        <taxon>Acytosteliales</taxon>
        <taxon>Acytosteliaceae</taxon>
        <taxon>Heterostelium</taxon>
    </lineage>
</organism>
<evidence type="ECO:0000313" key="4">
    <source>
        <dbReference type="EMBL" id="EFA85827.1"/>
    </source>
</evidence>
<sequence>MREQKCCSAESPAFFKTTLATCLTHIYMLTLLTLSDFNILTSSAPTLSLNFQNLQSLQITFTPHNLTAPPTPSSSILDLLASQTCTDIQISYDNTITTIPQDLLTRVPKLQSLDLSGNQLTYINLNQPSSSLKSLSINIGLLGLLDVSITPLNFPNLIDLSLTIGNKPNTTNNTGINIVVEFGGNNGSLVIDSPVPINNLTIPTNLSKIELNTTKINILNGQPTDNGTSIPESYCNYYDKANFSLPYSLHPAFNISCGPLKYPIVTGASPLLSNDTIVILNGLFGNSSLDDVIVSINGEHCNIESYSESQIKCSQNLTEISGTVPLIVSVNGNNFTSNSIVNIVNTESSKTNSVVCKYGSINQNGECECLDGYKGIDCSSVVFKANYSQNVRKPEATFTIENGKLNFSLVEIQEIGSKDNIIRNLSIESYFQQGYNISIESDIKYVNSSGYQYFSDQKLFFDEGTSKATINITGWPYLVSSSHLRVIFKMNFDFSSFNSTNQTDSLIPTITSDTPIGEPFVNYYISYGDVTFYSRFLTIVLSDGVKSFSMIEMMTLTADSMIIGVHLPQCKECLIDPDWGVLVKTLDSSEESKSRKGANNNIFAKSWVIITISTVGGTVLIFTLFATVVTVIKIRKHKKEKDSITKIIDAFKEETTPNP</sequence>
<dbReference type="AlphaFoldDB" id="D3AY00"/>
<dbReference type="Proteomes" id="UP000001396">
    <property type="component" value="Unassembled WGS sequence"/>
</dbReference>
<dbReference type="PROSITE" id="PS51450">
    <property type="entry name" value="LRR"/>
    <property type="match status" value="1"/>
</dbReference>
<dbReference type="PANTHER" id="PTHR24032:SF16">
    <property type="entry name" value="EGF-LIKE DOMAIN-CONTAINING PROTEIN"/>
    <property type="match status" value="1"/>
</dbReference>
<dbReference type="InterPro" id="IPR001611">
    <property type="entry name" value="Leu-rich_rpt"/>
</dbReference>
<protein>
    <recommendedName>
        <fullName evidence="2 3">EGF-like domain-containing protein</fullName>
    </recommendedName>
</protein>
<dbReference type="SUPFAM" id="SSF81296">
    <property type="entry name" value="E set domains"/>
    <property type="match status" value="1"/>
</dbReference>
<dbReference type="InParanoid" id="D3AY00"/>
<dbReference type="GeneID" id="31356588"/>
<keyword evidence="5" id="KW-1185">Reference proteome</keyword>
<name>D3AY00_HETP5</name>
<dbReference type="Gene3D" id="3.80.10.10">
    <property type="entry name" value="Ribonuclease Inhibitor"/>
    <property type="match status" value="1"/>
</dbReference>
<dbReference type="InterPro" id="IPR053331">
    <property type="entry name" value="EGF-like_comC"/>
</dbReference>
<comment type="caution">
    <text evidence="4">The sequence shown here is derived from an EMBL/GenBank/DDBJ whole genome shotgun (WGS) entry which is preliminary data.</text>
</comment>
<dbReference type="PANTHER" id="PTHR24032">
    <property type="entry name" value="EGF-LIKE DOMAIN-CONTAINING PROTEIN-RELATED-RELATED"/>
    <property type="match status" value="1"/>
</dbReference>
<reference evidence="4 5" key="1">
    <citation type="journal article" date="2011" name="Genome Res.">
        <title>Phylogeny-wide analysis of social amoeba genomes highlights ancient origins for complex intercellular communication.</title>
        <authorList>
            <person name="Heidel A.J."/>
            <person name="Lawal H.M."/>
            <person name="Felder M."/>
            <person name="Schilde C."/>
            <person name="Helps N.R."/>
            <person name="Tunggal B."/>
            <person name="Rivero F."/>
            <person name="John U."/>
            <person name="Schleicher M."/>
            <person name="Eichinger L."/>
            <person name="Platzer M."/>
            <person name="Noegel A.A."/>
            <person name="Schaap P."/>
            <person name="Gloeckner G."/>
        </authorList>
    </citation>
    <scope>NUCLEOTIDE SEQUENCE [LARGE SCALE GENOMIC DNA]</scope>
    <source>
        <strain evidence="5">ATCC 26659 / Pp 5 / PN500</strain>
    </source>
</reference>
<accession>D3AY00</accession>
<evidence type="ECO:0000313" key="5">
    <source>
        <dbReference type="Proteomes" id="UP000001396"/>
    </source>
</evidence>
<evidence type="ECO:0000256" key="1">
    <source>
        <dbReference type="SAM" id="Phobius"/>
    </source>
</evidence>
<keyword evidence="1" id="KW-1133">Transmembrane helix</keyword>
<dbReference type="EMBL" id="ADBJ01000004">
    <property type="protein sequence ID" value="EFA85827.1"/>
    <property type="molecule type" value="Genomic_DNA"/>
</dbReference>
<evidence type="ECO:0000259" key="3">
    <source>
        <dbReference type="PROSITE" id="PS01186"/>
    </source>
</evidence>
<keyword evidence="1" id="KW-0812">Transmembrane</keyword>
<dbReference type="PROSITE" id="PS00022">
    <property type="entry name" value="EGF_1"/>
    <property type="match status" value="1"/>
</dbReference>